<dbReference type="GO" id="GO:0005840">
    <property type="term" value="C:ribosome"/>
    <property type="evidence" value="ECO:0007669"/>
    <property type="project" value="UniProtKB-KW"/>
</dbReference>
<organism evidence="1 2">
    <name type="scientific">Aphis craccivora</name>
    <name type="common">Cowpea aphid</name>
    <dbReference type="NCBI Taxonomy" id="307492"/>
    <lineage>
        <taxon>Eukaryota</taxon>
        <taxon>Metazoa</taxon>
        <taxon>Ecdysozoa</taxon>
        <taxon>Arthropoda</taxon>
        <taxon>Hexapoda</taxon>
        <taxon>Insecta</taxon>
        <taxon>Pterygota</taxon>
        <taxon>Neoptera</taxon>
        <taxon>Paraneoptera</taxon>
        <taxon>Hemiptera</taxon>
        <taxon>Sternorrhyncha</taxon>
        <taxon>Aphidomorpha</taxon>
        <taxon>Aphidoidea</taxon>
        <taxon>Aphididae</taxon>
        <taxon>Aphidini</taxon>
        <taxon>Aphis</taxon>
        <taxon>Aphis</taxon>
    </lineage>
</organism>
<protein>
    <submittedName>
        <fullName evidence="1">Ribosomal protein</fullName>
    </submittedName>
</protein>
<name>A0A6G0Y496_APHCR</name>
<dbReference type="EMBL" id="VUJU01006247">
    <property type="protein sequence ID" value="KAF0749046.1"/>
    <property type="molecule type" value="Genomic_DNA"/>
</dbReference>
<keyword evidence="1" id="KW-0689">Ribosomal protein</keyword>
<dbReference type="AlphaFoldDB" id="A0A6G0Y496"/>
<evidence type="ECO:0000313" key="2">
    <source>
        <dbReference type="Proteomes" id="UP000478052"/>
    </source>
</evidence>
<comment type="caution">
    <text evidence="1">The sequence shown here is derived from an EMBL/GenBank/DDBJ whole genome shotgun (WGS) entry which is preliminary data.</text>
</comment>
<accession>A0A6G0Y496</accession>
<gene>
    <name evidence="1" type="ORF">FWK35_00017812</name>
</gene>
<evidence type="ECO:0000313" key="1">
    <source>
        <dbReference type="EMBL" id="KAF0749046.1"/>
    </source>
</evidence>
<sequence>MYFCYTIELFDYGSVDIRNRPTLIASKTLKGKGNKLKMSASEMLCFVKNLGLIIGDLIPLDSEISGFNLKTQFSLKI</sequence>
<dbReference type="Proteomes" id="UP000478052">
    <property type="component" value="Unassembled WGS sequence"/>
</dbReference>
<reference evidence="1 2" key="1">
    <citation type="submission" date="2019-08" db="EMBL/GenBank/DDBJ databases">
        <title>Whole genome of Aphis craccivora.</title>
        <authorList>
            <person name="Voronova N.V."/>
            <person name="Shulinski R.S."/>
            <person name="Bandarenka Y.V."/>
            <person name="Zhorov D.G."/>
            <person name="Warner D."/>
        </authorList>
    </citation>
    <scope>NUCLEOTIDE SEQUENCE [LARGE SCALE GENOMIC DNA]</scope>
    <source>
        <strain evidence="1">180601</strain>
        <tissue evidence="1">Whole Body</tissue>
    </source>
</reference>
<keyword evidence="2" id="KW-1185">Reference proteome</keyword>
<keyword evidence="1" id="KW-0687">Ribonucleoprotein</keyword>
<proteinExistence type="predicted"/>